<gene>
    <name evidence="3" type="ORF">PA7_48250</name>
</gene>
<dbReference type="InterPro" id="IPR036165">
    <property type="entry name" value="YefM-like_sf"/>
</dbReference>
<evidence type="ECO:0000313" key="4">
    <source>
        <dbReference type="Proteomes" id="UP000321328"/>
    </source>
</evidence>
<dbReference type="EMBL" id="BJVI01000130">
    <property type="protein sequence ID" value="GEL20988.1"/>
    <property type="molecule type" value="Genomic_DNA"/>
</dbReference>
<dbReference type="Pfam" id="PF02604">
    <property type="entry name" value="PhdYeFM_antitox"/>
    <property type="match status" value="1"/>
</dbReference>
<comment type="similarity">
    <text evidence="1 2">Belongs to the phD/YefM antitoxin family.</text>
</comment>
<comment type="function">
    <text evidence="2">Antitoxin component of a type II toxin-antitoxin (TA) system.</text>
</comment>
<sequence>MYSLGMTVAEMSSTEARNHFAEVVGRAQHAGITTAITSYGRRVAAVVPVEVLDLLEELEDRGLSRMAREAKAEPGKTVDHAALLAEFAQR</sequence>
<dbReference type="NCBIfam" id="TIGR01552">
    <property type="entry name" value="phd_fam"/>
    <property type="match status" value="1"/>
</dbReference>
<comment type="caution">
    <text evidence="3">The sequence shown here is derived from an EMBL/GenBank/DDBJ whole genome shotgun (WGS) entry which is preliminary data.</text>
</comment>
<dbReference type="AlphaFoldDB" id="A0A511DDE1"/>
<protein>
    <recommendedName>
        <fullName evidence="2">Antitoxin</fullName>
    </recommendedName>
</protein>
<keyword evidence="4" id="KW-1185">Reference proteome</keyword>
<dbReference type="SUPFAM" id="SSF143120">
    <property type="entry name" value="YefM-like"/>
    <property type="match status" value="1"/>
</dbReference>
<accession>A0A511DDE1</accession>
<dbReference type="Gene3D" id="3.40.1620.10">
    <property type="entry name" value="YefM-like domain"/>
    <property type="match status" value="1"/>
</dbReference>
<dbReference type="Proteomes" id="UP000321328">
    <property type="component" value="Unassembled WGS sequence"/>
</dbReference>
<evidence type="ECO:0000256" key="1">
    <source>
        <dbReference type="ARBA" id="ARBA00009981"/>
    </source>
</evidence>
<organism evidence="3 4">
    <name type="scientific">Pseudonocardia asaccharolytica DSM 44247 = NBRC 16224</name>
    <dbReference type="NCBI Taxonomy" id="1123024"/>
    <lineage>
        <taxon>Bacteria</taxon>
        <taxon>Bacillati</taxon>
        <taxon>Actinomycetota</taxon>
        <taxon>Actinomycetes</taxon>
        <taxon>Pseudonocardiales</taxon>
        <taxon>Pseudonocardiaceae</taxon>
        <taxon>Pseudonocardia</taxon>
    </lineage>
</organism>
<evidence type="ECO:0000256" key="2">
    <source>
        <dbReference type="RuleBase" id="RU362080"/>
    </source>
</evidence>
<evidence type="ECO:0000313" key="3">
    <source>
        <dbReference type="EMBL" id="GEL20988.1"/>
    </source>
</evidence>
<reference evidence="3 4" key="1">
    <citation type="submission" date="2019-07" db="EMBL/GenBank/DDBJ databases">
        <title>Whole genome shotgun sequence of Pseudonocardia asaccharolytica NBRC 16224.</title>
        <authorList>
            <person name="Hosoyama A."/>
            <person name="Uohara A."/>
            <person name="Ohji S."/>
            <person name="Ichikawa N."/>
        </authorList>
    </citation>
    <scope>NUCLEOTIDE SEQUENCE [LARGE SCALE GENOMIC DNA]</scope>
    <source>
        <strain evidence="3 4">NBRC 16224</strain>
    </source>
</reference>
<dbReference type="InterPro" id="IPR006442">
    <property type="entry name" value="Antitoxin_Phd/YefM"/>
</dbReference>
<proteinExistence type="inferred from homology"/>
<name>A0A511DDE1_9PSEU</name>